<dbReference type="STRING" id="6313.A0A158P832"/>
<evidence type="ECO:0000313" key="2">
    <source>
        <dbReference type="Proteomes" id="UP000035642"/>
    </source>
</evidence>
<evidence type="ECO:0000256" key="1">
    <source>
        <dbReference type="SAM" id="Phobius"/>
    </source>
</evidence>
<evidence type="ECO:0000313" key="3">
    <source>
        <dbReference type="WBParaSite" id="ACAC_0000656001-mRNA-1"/>
    </source>
</evidence>
<dbReference type="WBParaSite" id="ACAC_0000656001-mRNA-1">
    <property type="protein sequence ID" value="ACAC_0000656001-mRNA-1"/>
    <property type="gene ID" value="ACAC_0000656001"/>
</dbReference>
<keyword evidence="1" id="KW-1133">Transmembrane helix</keyword>
<dbReference type="AlphaFoldDB" id="A0A158P832"/>
<keyword evidence="1" id="KW-0472">Membrane</keyword>
<sequence length="169" mass="19108">MDSGTQWTIVVLFLLLVLLIFLLFSKTPFLRLFATEQRWKKLDEHSGILGQRTGSTTLVPIRNHQAFGKRTALCCSNSYDDFIRMNYGIEDEKDADQHLGQAENIHAQQLLDVLPDVHVLPEQNLSSEQLQSTLQLRRCTSTDSLDSAASSITEVAKDVPMVKLTLKYD</sequence>
<protein>
    <submittedName>
        <fullName evidence="3">DUF4549 domain-containing protein</fullName>
    </submittedName>
</protein>
<organism evidence="2 3">
    <name type="scientific">Angiostrongylus cantonensis</name>
    <name type="common">Rat lungworm</name>
    <dbReference type="NCBI Taxonomy" id="6313"/>
    <lineage>
        <taxon>Eukaryota</taxon>
        <taxon>Metazoa</taxon>
        <taxon>Ecdysozoa</taxon>
        <taxon>Nematoda</taxon>
        <taxon>Chromadorea</taxon>
        <taxon>Rhabditida</taxon>
        <taxon>Rhabditina</taxon>
        <taxon>Rhabditomorpha</taxon>
        <taxon>Strongyloidea</taxon>
        <taxon>Metastrongylidae</taxon>
        <taxon>Angiostrongylus</taxon>
    </lineage>
</organism>
<proteinExistence type="predicted"/>
<reference evidence="2" key="1">
    <citation type="submission" date="2012-09" db="EMBL/GenBank/DDBJ databases">
        <authorList>
            <person name="Martin A.A."/>
        </authorList>
    </citation>
    <scope>NUCLEOTIDE SEQUENCE</scope>
</reference>
<reference evidence="3" key="2">
    <citation type="submission" date="2016-04" db="UniProtKB">
        <authorList>
            <consortium name="WormBaseParasite"/>
        </authorList>
    </citation>
    <scope>IDENTIFICATION</scope>
</reference>
<accession>A0A158P832</accession>
<name>A0A158P832_ANGCA</name>
<keyword evidence="2" id="KW-1185">Reference proteome</keyword>
<dbReference type="Proteomes" id="UP000035642">
    <property type="component" value="Unassembled WGS sequence"/>
</dbReference>
<feature type="transmembrane region" description="Helical" evidence="1">
    <location>
        <begin position="6"/>
        <end position="24"/>
    </location>
</feature>
<keyword evidence="1" id="KW-0812">Transmembrane</keyword>